<feature type="transmembrane region" description="Helical" evidence="10">
    <location>
        <begin position="565"/>
        <end position="585"/>
    </location>
</feature>
<evidence type="ECO:0000256" key="3">
    <source>
        <dbReference type="ARBA" id="ARBA00022989"/>
    </source>
</evidence>
<dbReference type="GeneID" id="7201995"/>
<evidence type="ECO:0000313" key="12">
    <source>
        <dbReference type="EMBL" id="EEC47275.1"/>
    </source>
</evidence>
<feature type="transmembrane region" description="Helical" evidence="10">
    <location>
        <begin position="450"/>
        <end position="470"/>
    </location>
</feature>
<dbReference type="GO" id="GO:0038039">
    <property type="term" value="C:G protein-coupled receptor heterodimeric complex"/>
    <property type="evidence" value="ECO:0007669"/>
    <property type="project" value="TreeGrafter"/>
</dbReference>
<accession>B7G2C0</accession>
<reference evidence="13" key="2">
    <citation type="submission" date="2008-08" db="EMBL/GenBank/DDBJ databases">
        <authorList>
            <consortium name="Diatom Consortium"/>
            <person name="Grigoriev I."/>
            <person name="Grimwood J."/>
            <person name="Kuo A."/>
            <person name="Otillar R.P."/>
            <person name="Salamov A."/>
            <person name="Detter J.C."/>
            <person name="Lindquist E."/>
            <person name="Shapiro H."/>
            <person name="Lucas S."/>
            <person name="Glavina del Rio T."/>
            <person name="Pitluck S."/>
            <person name="Rokhsar D."/>
            <person name="Bowler C."/>
        </authorList>
    </citation>
    <scope>GENOME REANNOTATION</scope>
    <source>
        <strain evidence="13">CCAP 1055/1</strain>
    </source>
</reference>
<organism evidence="12 13">
    <name type="scientific">Phaeodactylum tricornutum (strain CCAP 1055/1)</name>
    <dbReference type="NCBI Taxonomy" id="556484"/>
    <lineage>
        <taxon>Eukaryota</taxon>
        <taxon>Sar</taxon>
        <taxon>Stramenopiles</taxon>
        <taxon>Ochrophyta</taxon>
        <taxon>Bacillariophyta</taxon>
        <taxon>Bacillariophyceae</taxon>
        <taxon>Bacillariophycidae</taxon>
        <taxon>Naviculales</taxon>
        <taxon>Phaeodactylaceae</taxon>
        <taxon>Phaeodactylum</taxon>
    </lineage>
</organism>
<dbReference type="PANTHER" id="PTHR10519">
    <property type="entry name" value="GABA-B RECEPTOR"/>
    <property type="match status" value="1"/>
</dbReference>
<dbReference type="KEGG" id="pti:PHATRDRAFT_47068"/>
<dbReference type="HOGENOM" id="CLU_384745_0_0_1"/>
<evidence type="ECO:0000256" key="9">
    <source>
        <dbReference type="SAM" id="MobiDB-lite"/>
    </source>
</evidence>
<dbReference type="PANTHER" id="PTHR10519:SF20">
    <property type="entry name" value="G-PROTEIN COUPLED RECEPTOR 156-RELATED"/>
    <property type="match status" value="1"/>
</dbReference>
<keyword evidence="13" id="KW-1185">Reference proteome</keyword>
<dbReference type="InterPro" id="IPR002455">
    <property type="entry name" value="GPCR3_GABA-B"/>
</dbReference>
<sequence length="719" mass="79408">MLHYVWELVRRTTLTAALLVVLIGSDASMVHSQIVFGTESGYDSGGIDPVCWLSQFSPNISGVVPNDIESMNVGLQKSPQSVTLMPSCFNGTRFAVLPLDLGADRVLITEQNYTFRLNLEVNLTAISTNVTAEILDGKSRVFFRLLMCDAIREGFCDPLRDLQGARIDQENSSDVTQPVQQGGEEEDDNRFEYIQGDALQAVGKGQLIFTRWIQWTLRELEPGDEMYRTAVNITIQLPSATRVGAYFFIGHAVMSFPSGGSELYERIDVADAVPDNVVQIENPQVITKVSFAMIIALSVIIGICSTIAFLMLLFVLYHLNHTVIRLAQGPFLAALVVTCLVNIIFTFTALPTRSIFCTLRQPMVILPSTLMACILVGRMWRVYTTLSTALGFGGGRMKSINDTNSEDSLSKAIVRLLGLLASVAFCCSSRPDSSGRNTLRRTVSARETTSLIVMLFLPQLLLQVVSLFVYSADIETQFELSGDSAREVCDGENRGRWVSLIGLCYTAGMHILAVFIAWVARELPSAFNEKDQIFSSAIVCTIITFLCITMLEIADDPATPPDIEVFLRALLTIGCSMAVLIIVVFPKMKRVLSGEKVILTNVLAARYDRSSSNRASATHSPSSRRPTVFLAKEPVKLQKDDAMPPEMETYVLDLQTLLRSVSDQNGQGRPLRASQWKKLQVNVAKLKMELDRIDLSLLEQENDGCSDLPRDTNEESGTD</sequence>
<dbReference type="PaxDb" id="2850-Phatr47068"/>
<feature type="transmembrane region" description="Helical" evidence="10">
    <location>
        <begin position="362"/>
        <end position="380"/>
    </location>
</feature>
<name>B7G2C0_PHATC</name>
<comment type="subcellular location">
    <subcellularLocation>
        <location evidence="1">Membrane</location>
        <topology evidence="1">Multi-pass membrane protein</topology>
    </subcellularLocation>
</comment>
<keyword evidence="7" id="KW-0325">Glycoprotein</keyword>
<dbReference type="InParanoid" id="B7G2C0"/>
<dbReference type="PROSITE" id="PS50259">
    <property type="entry name" value="G_PROTEIN_RECEP_F3_4"/>
    <property type="match status" value="1"/>
</dbReference>
<evidence type="ECO:0000256" key="8">
    <source>
        <dbReference type="ARBA" id="ARBA00023224"/>
    </source>
</evidence>
<keyword evidence="2 10" id="KW-0812">Transmembrane</keyword>
<keyword evidence="3 10" id="KW-1133">Transmembrane helix</keyword>
<dbReference type="EMBL" id="CM000614">
    <property type="protein sequence ID" value="EEC47275.1"/>
    <property type="molecule type" value="Genomic_DNA"/>
</dbReference>
<dbReference type="Proteomes" id="UP000000759">
    <property type="component" value="Chromosome 12"/>
</dbReference>
<dbReference type="GO" id="GO:0004965">
    <property type="term" value="F:G protein-coupled GABA receptor activity"/>
    <property type="evidence" value="ECO:0007669"/>
    <property type="project" value="InterPro"/>
</dbReference>
<dbReference type="OrthoDB" id="48838at2759"/>
<evidence type="ECO:0000313" key="13">
    <source>
        <dbReference type="Proteomes" id="UP000000759"/>
    </source>
</evidence>
<dbReference type="RefSeq" id="XP_002181352.1">
    <property type="nucleotide sequence ID" value="XM_002181316.1"/>
</dbReference>
<evidence type="ECO:0000256" key="1">
    <source>
        <dbReference type="ARBA" id="ARBA00004141"/>
    </source>
</evidence>
<feature type="region of interest" description="Disordered" evidence="9">
    <location>
        <begin position="700"/>
        <end position="719"/>
    </location>
</feature>
<feature type="domain" description="G-protein coupled receptors family 3 profile" evidence="11">
    <location>
        <begin position="440"/>
        <end position="592"/>
    </location>
</feature>
<feature type="compositionally biased region" description="Polar residues" evidence="9">
    <location>
        <begin position="170"/>
        <end position="180"/>
    </location>
</feature>
<keyword evidence="5 10" id="KW-0472">Membrane</keyword>
<feature type="region of interest" description="Disordered" evidence="9">
    <location>
        <begin position="167"/>
        <end position="186"/>
    </location>
</feature>
<dbReference type="AlphaFoldDB" id="B7G2C0"/>
<evidence type="ECO:0000256" key="2">
    <source>
        <dbReference type="ARBA" id="ARBA00022692"/>
    </source>
</evidence>
<keyword evidence="8" id="KW-0807">Transducer</keyword>
<evidence type="ECO:0000256" key="7">
    <source>
        <dbReference type="ARBA" id="ARBA00023180"/>
    </source>
</evidence>
<reference evidence="12 13" key="1">
    <citation type="journal article" date="2008" name="Nature">
        <title>The Phaeodactylum genome reveals the evolutionary history of diatom genomes.</title>
        <authorList>
            <person name="Bowler C."/>
            <person name="Allen A.E."/>
            <person name="Badger J.H."/>
            <person name="Grimwood J."/>
            <person name="Jabbari K."/>
            <person name="Kuo A."/>
            <person name="Maheswari U."/>
            <person name="Martens C."/>
            <person name="Maumus F."/>
            <person name="Otillar R.P."/>
            <person name="Rayko E."/>
            <person name="Salamov A."/>
            <person name="Vandepoele K."/>
            <person name="Beszteri B."/>
            <person name="Gruber A."/>
            <person name="Heijde M."/>
            <person name="Katinka M."/>
            <person name="Mock T."/>
            <person name="Valentin K."/>
            <person name="Verret F."/>
            <person name="Berges J.A."/>
            <person name="Brownlee C."/>
            <person name="Cadoret J.P."/>
            <person name="Chiovitti A."/>
            <person name="Choi C.J."/>
            <person name="Coesel S."/>
            <person name="De Martino A."/>
            <person name="Detter J.C."/>
            <person name="Durkin C."/>
            <person name="Falciatore A."/>
            <person name="Fournet J."/>
            <person name="Haruta M."/>
            <person name="Huysman M.J."/>
            <person name="Jenkins B.D."/>
            <person name="Jiroutova K."/>
            <person name="Jorgensen R.E."/>
            <person name="Joubert Y."/>
            <person name="Kaplan A."/>
            <person name="Kroger N."/>
            <person name="Kroth P.G."/>
            <person name="La Roche J."/>
            <person name="Lindquist E."/>
            <person name="Lommer M."/>
            <person name="Martin-Jezequel V."/>
            <person name="Lopez P.J."/>
            <person name="Lucas S."/>
            <person name="Mangogna M."/>
            <person name="McGinnis K."/>
            <person name="Medlin L.K."/>
            <person name="Montsant A."/>
            <person name="Oudot-Le Secq M.P."/>
            <person name="Napoli C."/>
            <person name="Obornik M."/>
            <person name="Parker M.S."/>
            <person name="Petit J.L."/>
            <person name="Porcel B.M."/>
            <person name="Poulsen N."/>
            <person name="Robison M."/>
            <person name="Rychlewski L."/>
            <person name="Rynearson T.A."/>
            <person name="Schmutz J."/>
            <person name="Shapiro H."/>
            <person name="Siaut M."/>
            <person name="Stanley M."/>
            <person name="Sussman M.R."/>
            <person name="Taylor A.R."/>
            <person name="Vardi A."/>
            <person name="von Dassow P."/>
            <person name="Vyverman W."/>
            <person name="Willis A."/>
            <person name="Wyrwicz L.S."/>
            <person name="Rokhsar D.S."/>
            <person name="Weissenbach J."/>
            <person name="Armbrust E.V."/>
            <person name="Green B.R."/>
            <person name="Van de Peer Y."/>
            <person name="Grigoriev I.V."/>
        </authorList>
    </citation>
    <scope>NUCLEOTIDE SEQUENCE [LARGE SCALE GENOMIC DNA]</scope>
    <source>
        <strain evidence="12 13">CCAP 1055/1</strain>
    </source>
</reference>
<proteinExistence type="predicted"/>
<feature type="transmembrane region" description="Helical" evidence="10">
    <location>
        <begin position="497"/>
        <end position="520"/>
    </location>
</feature>
<keyword evidence="6" id="KW-0675">Receptor</keyword>
<evidence type="ECO:0000256" key="5">
    <source>
        <dbReference type="ARBA" id="ARBA00023136"/>
    </source>
</evidence>
<evidence type="ECO:0000256" key="10">
    <source>
        <dbReference type="SAM" id="Phobius"/>
    </source>
</evidence>
<dbReference type="InterPro" id="IPR017978">
    <property type="entry name" value="GPCR_3_C"/>
</dbReference>
<gene>
    <name evidence="12" type="ORF">PHATRDRAFT_47068</name>
</gene>
<evidence type="ECO:0000256" key="4">
    <source>
        <dbReference type="ARBA" id="ARBA00023040"/>
    </source>
</evidence>
<evidence type="ECO:0000256" key="6">
    <source>
        <dbReference type="ARBA" id="ARBA00023170"/>
    </source>
</evidence>
<keyword evidence="4" id="KW-0297">G-protein coupled receptor</keyword>
<evidence type="ECO:0000259" key="11">
    <source>
        <dbReference type="PROSITE" id="PS50259"/>
    </source>
</evidence>
<feature type="transmembrane region" description="Helical" evidence="10">
    <location>
        <begin position="532"/>
        <end position="553"/>
    </location>
</feature>
<feature type="transmembrane region" description="Helical" evidence="10">
    <location>
        <begin position="331"/>
        <end position="350"/>
    </location>
</feature>
<protein>
    <recommendedName>
        <fullName evidence="11">G-protein coupled receptors family 3 profile domain-containing protein</fullName>
    </recommendedName>
</protein>
<feature type="transmembrane region" description="Helical" evidence="10">
    <location>
        <begin position="291"/>
        <end position="319"/>
    </location>
</feature>
<dbReference type="Pfam" id="PF00003">
    <property type="entry name" value="7tm_3"/>
    <property type="match status" value="1"/>
</dbReference>